<organism evidence="1 2">
    <name type="scientific">Paracoccus siganidrum</name>
    <dbReference type="NCBI Taxonomy" id="1276757"/>
    <lineage>
        <taxon>Bacteria</taxon>
        <taxon>Pseudomonadati</taxon>
        <taxon>Pseudomonadota</taxon>
        <taxon>Alphaproteobacteria</taxon>
        <taxon>Rhodobacterales</taxon>
        <taxon>Paracoccaceae</taxon>
        <taxon>Paracoccus</taxon>
    </lineage>
</organism>
<keyword evidence="2" id="KW-1185">Reference proteome</keyword>
<proteinExistence type="predicted"/>
<evidence type="ECO:0000313" key="2">
    <source>
        <dbReference type="Proteomes" id="UP000283587"/>
    </source>
</evidence>
<evidence type="ECO:0000313" key="1">
    <source>
        <dbReference type="EMBL" id="RJL08399.1"/>
    </source>
</evidence>
<reference evidence="2" key="1">
    <citation type="submission" date="2018-09" db="EMBL/GenBank/DDBJ databases">
        <title>Paracoccus onubensis nov. sp. a moderate halophilic bacterium isolated from Gruta de las Maravillas (Aracena, Spain).</title>
        <authorList>
            <person name="Jurado V."/>
            <person name="Gutierrez-Patricio S."/>
            <person name="Gonzalez-Pimentel J.L."/>
            <person name="Miller A.Z."/>
            <person name="Laiz L."/>
            <person name="Saiz-Jimenez C."/>
        </authorList>
    </citation>
    <scope>NUCLEOTIDE SEQUENCE [LARGE SCALE GENOMIC DNA]</scope>
    <source>
        <strain evidence="2">DSM 26381</strain>
    </source>
</reference>
<name>A0A419A3L5_9RHOB</name>
<dbReference type="AlphaFoldDB" id="A0A419A3L5"/>
<dbReference type="Proteomes" id="UP000283587">
    <property type="component" value="Unassembled WGS sequence"/>
</dbReference>
<dbReference type="EMBL" id="QZEW01000075">
    <property type="protein sequence ID" value="RJL08399.1"/>
    <property type="molecule type" value="Genomic_DNA"/>
</dbReference>
<comment type="caution">
    <text evidence="1">The sequence shown here is derived from an EMBL/GenBank/DDBJ whole genome shotgun (WGS) entry which is preliminary data.</text>
</comment>
<sequence length="101" mass="12024">MMTDSELFQAVRSGWPQLMGIFAIIWWSRKIDLKVKDHASRLDRHENRLTHFEATQQQQALQLARIEESLSGIKLTLDRIYTQMSERSRIQHHNERTIPPR</sequence>
<protein>
    <recommendedName>
        <fullName evidence="3">DUF2730 family protein</fullName>
    </recommendedName>
</protein>
<dbReference type="OrthoDB" id="7778020at2"/>
<gene>
    <name evidence="1" type="ORF">D3P05_16140</name>
</gene>
<evidence type="ECO:0008006" key="3">
    <source>
        <dbReference type="Google" id="ProtNLM"/>
    </source>
</evidence>
<accession>A0A419A3L5</accession>